<evidence type="ECO:0000313" key="1">
    <source>
        <dbReference type="EMBL" id="GAH73087.1"/>
    </source>
</evidence>
<sequence length="266" mass="29531">EPGEVREAAVGEVVVKPELVKEAVQLVTDPLIQDADDLLLAIRAEHQEAADAFFNKPGNPMPEVREAWIRATRGGALFGEAPEPEGIISKASYEQAIRRLGEPKVRGGIFPFSGEDVKDAGIVILYHFERGVRKVGDMIKTLGKQMDKRLIRRAWITTKAERGNMLAAERQAEVAQEPAKKKLRQQIRALVAVKGLPQTEWRALAKKHGGTMKLTARRMGLAELEKVLAAVKRARPKRVGFRRVITRKTEGKIVSLKDALTKQAQL</sequence>
<name>X1HUF6_9ZZZZ</name>
<organism evidence="1">
    <name type="scientific">marine sediment metagenome</name>
    <dbReference type="NCBI Taxonomy" id="412755"/>
    <lineage>
        <taxon>unclassified sequences</taxon>
        <taxon>metagenomes</taxon>
        <taxon>ecological metagenomes</taxon>
    </lineage>
</organism>
<accession>X1HUF6</accession>
<dbReference type="AlphaFoldDB" id="X1HUF6"/>
<feature type="non-terminal residue" evidence="1">
    <location>
        <position position="1"/>
    </location>
</feature>
<comment type="caution">
    <text evidence="1">The sequence shown here is derived from an EMBL/GenBank/DDBJ whole genome shotgun (WGS) entry which is preliminary data.</text>
</comment>
<protein>
    <submittedName>
        <fullName evidence="1">Uncharacterized protein</fullName>
    </submittedName>
</protein>
<gene>
    <name evidence="1" type="ORF">S03H2_47610</name>
</gene>
<feature type="non-terminal residue" evidence="1">
    <location>
        <position position="266"/>
    </location>
</feature>
<dbReference type="EMBL" id="BARU01029967">
    <property type="protein sequence ID" value="GAH73087.1"/>
    <property type="molecule type" value="Genomic_DNA"/>
</dbReference>
<proteinExistence type="predicted"/>
<reference evidence="1" key="1">
    <citation type="journal article" date="2014" name="Front. Microbiol.">
        <title>High frequency of phylogenetically diverse reductive dehalogenase-homologous genes in deep subseafloor sedimentary metagenomes.</title>
        <authorList>
            <person name="Kawai M."/>
            <person name="Futagami T."/>
            <person name="Toyoda A."/>
            <person name="Takaki Y."/>
            <person name="Nishi S."/>
            <person name="Hori S."/>
            <person name="Arai W."/>
            <person name="Tsubouchi T."/>
            <person name="Morono Y."/>
            <person name="Uchiyama I."/>
            <person name="Ito T."/>
            <person name="Fujiyama A."/>
            <person name="Inagaki F."/>
            <person name="Takami H."/>
        </authorList>
    </citation>
    <scope>NUCLEOTIDE SEQUENCE</scope>
    <source>
        <strain evidence="1">Expedition CK06-06</strain>
    </source>
</reference>